<dbReference type="AlphaFoldDB" id="A0AAF3FPV4"/>
<proteinExistence type="predicted"/>
<organism evidence="2 3">
    <name type="scientific">Mesorhabditis belari</name>
    <dbReference type="NCBI Taxonomy" id="2138241"/>
    <lineage>
        <taxon>Eukaryota</taxon>
        <taxon>Metazoa</taxon>
        <taxon>Ecdysozoa</taxon>
        <taxon>Nematoda</taxon>
        <taxon>Chromadorea</taxon>
        <taxon>Rhabditida</taxon>
        <taxon>Rhabditina</taxon>
        <taxon>Rhabditomorpha</taxon>
        <taxon>Rhabditoidea</taxon>
        <taxon>Rhabditidae</taxon>
        <taxon>Mesorhabditinae</taxon>
        <taxon>Mesorhabditis</taxon>
    </lineage>
</organism>
<feature type="compositionally biased region" description="Basic and acidic residues" evidence="1">
    <location>
        <begin position="153"/>
        <end position="163"/>
    </location>
</feature>
<protein>
    <submittedName>
        <fullName evidence="3">Uncharacterized protein</fullName>
    </submittedName>
</protein>
<dbReference type="WBParaSite" id="MBELARI_LOCUS9016.1">
    <property type="protein sequence ID" value="MBELARI_LOCUS9016.1"/>
    <property type="gene ID" value="MBELARI_LOCUS9016"/>
</dbReference>
<sequence>MGVTDVGTVTVELVAAANANLPCKERRFTKVQVPAIYTRGRWRCCDYPDEENPPPQIADSPIVGFSGTAKRIMAREPPGHIKAIIEQRPTQAITSHAIPLDNASSTIVVTSVRPAPGMTMVNEFPIRDDPLMSSPTGQTFEIIRQVVNTENDTDSHHSQKDSHPSGFETASNSGQNEAMSGDDE</sequence>
<accession>A0AAF3FPV4</accession>
<evidence type="ECO:0000313" key="2">
    <source>
        <dbReference type="Proteomes" id="UP000887575"/>
    </source>
</evidence>
<dbReference type="Proteomes" id="UP000887575">
    <property type="component" value="Unassembled WGS sequence"/>
</dbReference>
<feature type="compositionally biased region" description="Polar residues" evidence="1">
    <location>
        <begin position="168"/>
        <end position="178"/>
    </location>
</feature>
<name>A0AAF3FPV4_9BILA</name>
<keyword evidence="2" id="KW-1185">Reference proteome</keyword>
<evidence type="ECO:0000313" key="3">
    <source>
        <dbReference type="WBParaSite" id="MBELARI_LOCUS9016.1"/>
    </source>
</evidence>
<reference evidence="3" key="1">
    <citation type="submission" date="2024-02" db="UniProtKB">
        <authorList>
            <consortium name="WormBaseParasite"/>
        </authorList>
    </citation>
    <scope>IDENTIFICATION</scope>
</reference>
<evidence type="ECO:0000256" key="1">
    <source>
        <dbReference type="SAM" id="MobiDB-lite"/>
    </source>
</evidence>
<feature type="region of interest" description="Disordered" evidence="1">
    <location>
        <begin position="146"/>
        <end position="184"/>
    </location>
</feature>